<protein>
    <submittedName>
        <fullName evidence="1">Uncharacterized protein</fullName>
    </submittedName>
</protein>
<feature type="non-terminal residue" evidence="1">
    <location>
        <position position="201"/>
    </location>
</feature>
<dbReference type="AlphaFoldDB" id="X1JYX6"/>
<sequence>MVDDFRFVPILIPRQEEAKRFITLVSNVLGRFQFSLNVSYKDKAGYNYTLPDQISFEIEFVKNRQSVKPNPKIRTVTLASSPSIRSTLFEDIEKKINEVLTSSKIQLNSYFGDSTFSLRVYAFIPKVFYQIGRVLYLFPGSFLETKKFNISIYPNQPKIEIKTTYEPIAATEKRFSIAIEAKNTGIGIARDLIFNLDFQDG</sequence>
<gene>
    <name evidence="1" type="ORF">S03H2_45997</name>
</gene>
<name>X1JYX6_9ZZZZ</name>
<comment type="caution">
    <text evidence="1">The sequence shown here is derived from an EMBL/GenBank/DDBJ whole genome shotgun (WGS) entry which is preliminary data.</text>
</comment>
<proteinExistence type="predicted"/>
<reference evidence="1" key="1">
    <citation type="journal article" date="2014" name="Front. Microbiol.">
        <title>High frequency of phylogenetically diverse reductive dehalogenase-homologous genes in deep subseafloor sedimentary metagenomes.</title>
        <authorList>
            <person name="Kawai M."/>
            <person name="Futagami T."/>
            <person name="Toyoda A."/>
            <person name="Takaki Y."/>
            <person name="Nishi S."/>
            <person name="Hori S."/>
            <person name="Arai W."/>
            <person name="Tsubouchi T."/>
            <person name="Morono Y."/>
            <person name="Uchiyama I."/>
            <person name="Ito T."/>
            <person name="Fujiyama A."/>
            <person name="Inagaki F."/>
            <person name="Takami H."/>
        </authorList>
    </citation>
    <scope>NUCLEOTIDE SEQUENCE</scope>
    <source>
        <strain evidence="1">Expedition CK06-06</strain>
    </source>
</reference>
<organism evidence="1">
    <name type="scientific">marine sediment metagenome</name>
    <dbReference type="NCBI Taxonomy" id="412755"/>
    <lineage>
        <taxon>unclassified sequences</taxon>
        <taxon>metagenomes</taxon>
        <taxon>ecological metagenomes</taxon>
    </lineage>
</organism>
<evidence type="ECO:0000313" key="1">
    <source>
        <dbReference type="EMBL" id="GAH74988.1"/>
    </source>
</evidence>
<dbReference type="EMBL" id="BARU01028848">
    <property type="protein sequence ID" value="GAH74988.1"/>
    <property type="molecule type" value="Genomic_DNA"/>
</dbReference>
<accession>X1JYX6</accession>